<evidence type="ECO:0000313" key="2">
    <source>
        <dbReference type="EMBL" id="HIY74040.1"/>
    </source>
</evidence>
<reference evidence="2" key="2">
    <citation type="submission" date="2021-04" db="EMBL/GenBank/DDBJ databases">
        <authorList>
            <person name="Gilroy R."/>
        </authorList>
    </citation>
    <scope>NUCLEOTIDE SEQUENCE</scope>
    <source>
        <strain evidence="2">CHK33-7979</strain>
    </source>
</reference>
<dbReference type="PROSITE" id="PS51480">
    <property type="entry name" value="DHAL"/>
    <property type="match status" value="1"/>
</dbReference>
<dbReference type="SMART" id="SM01120">
    <property type="entry name" value="Dak2"/>
    <property type="match status" value="1"/>
</dbReference>
<dbReference type="GO" id="GO:0006071">
    <property type="term" value="P:glycerol metabolic process"/>
    <property type="evidence" value="ECO:0007669"/>
    <property type="project" value="InterPro"/>
</dbReference>
<accession>A0A9D2CF99</accession>
<name>A0A9D2CF99_9FIRM</name>
<dbReference type="Pfam" id="PF21645">
    <property type="entry name" value="FakA-like_M"/>
    <property type="match status" value="1"/>
</dbReference>
<dbReference type="InterPro" id="IPR033470">
    <property type="entry name" value="FakA-like_C"/>
</dbReference>
<dbReference type="SMART" id="SM01121">
    <property type="entry name" value="Dak1_2"/>
    <property type="match status" value="1"/>
</dbReference>
<feature type="domain" description="DhaL" evidence="1">
    <location>
        <begin position="8"/>
        <end position="200"/>
    </location>
</feature>
<dbReference type="Proteomes" id="UP000886824">
    <property type="component" value="Unassembled WGS sequence"/>
</dbReference>
<dbReference type="Pfam" id="PF02734">
    <property type="entry name" value="Dak2"/>
    <property type="match status" value="1"/>
</dbReference>
<organism evidence="2 3">
    <name type="scientific">Candidatus Intestinimonas merdavium</name>
    <dbReference type="NCBI Taxonomy" id="2838622"/>
    <lineage>
        <taxon>Bacteria</taxon>
        <taxon>Bacillati</taxon>
        <taxon>Bacillota</taxon>
        <taxon>Clostridia</taxon>
        <taxon>Eubacteriales</taxon>
        <taxon>Intestinimonas</taxon>
    </lineage>
</organism>
<dbReference type="Pfam" id="PF13684">
    <property type="entry name" value="FakA-like_C"/>
    <property type="match status" value="1"/>
</dbReference>
<dbReference type="NCBIfam" id="TIGR03599">
    <property type="entry name" value="YloV"/>
    <property type="match status" value="1"/>
</dbReference>
<sequence length="558" mass="59516">MRGTIDGALLARMVIHAAASINSQKQQINELNVFPVPDGDTGTNMGMTIATAAAELRKKTPGTVGAVSQVNANALLRGARGNSGVILSLLFRGFAKAMKDKETADGADFAIALDYGVATAYKAVMKPAEGTILTVSRLCARRAAEAAREDRSLEFVLDEAIKEGHIALADTVNQNPVLKKAGVVDAGGKGFLVILQGMLDELRGEPMPADTDGDTASEQKTDYAAIAAEEITFTFDTVFIVRKDGHFNGLEAFQAYLNSVGDSLVIGESDDAFKVHVHTDIPGAVLSEAQKYGTLELAKIENMRTQADDLAAGRHIQSTDDLEEDDHDHCAAPASAAPEKKYGFVSVCAGDGIAAVFRDLGVDRVVSGGQTMNPSTQDILKEIERTPAEVVYVLPNNKNIIMAAEQCIPLAQGKAVVVLPTKTIPQGVSALLSFDPDAIQEDNTDAMTQAIQNVHTSQITYAARNSDFDGFDIKEGDYLALSENQLFGTDQDLSALLKRLAEADPQKNAEFITIYYGEDVTEEQAQGALDIFTAACPSAEITLLSGGQPVYYYLISAE</sequence>
<dbReference type="PANTHER" id="PTHR33434:SF4">
    <property type="entry name" value="PHOSPHATASE PROTEIN"/>
    <property type="match status" value="1"/>
</dbReference>
<gene>
    <name evidence="2" type="ORF">H9826_08730</name>
</gene>
<dbReference type="InterPro" id="IPR004007">
    <property type="entry name" value="DhaL_dom"/>
</dbReference>
<dbReference type="Gene3D" id="1.25.40.340">
    <property type="match status" value="1"/>
</dbReference>
<evidence type="ECO:0000313" key="3">
    <source>
        <dbReference type="Proteomes" id="UP000886824"/>
    </source>
</evidence>
<dbReference type="InterPro" id="IPR050270">
    <property type="entry name" value="DegV_domain_contain"/>
</dbReference>
<dbReference type="InterPro" id="IPR019986">
    <property type="entry name" value="YloV-like"/>
</dbReference>
<dbReference type="GO" id="GO:0004371">
    <property type="term" value="F:glycerone kinase activity"/>
    <property type="evidence" value="ECO:0007669"/>
    <property type="project" value="InterPro"/>
</dbReference>
<dbReference type="SUPFAM" id="SSF101473">
    <property type="entry name" value="DhaL-like"/>
    <property type="match status" value="1"/>
</dbReference>
<proteinExistence type="predicted"/>
<comment type="caution">
    <text evidence="2">The sequence shown here is derived from an EMBL/GenBank/DDBJ whole genome shotgun (WGS) entry which is preliminary data.</text>
</comment>
<dbReference type="InterPro" id="IPR036117">
    <property type="entry name" value="DhaL_dom_sf"/>
</dbReference>
<dbReference type="AlphaFoldDB" id="A0A9D2CF99"/>
<reference evidence="2" key="1">
    <citation type="journal article" date="2021" name="PeerJ">
        <title>Extensive microbial diversity within the chicken gut microbiome revealed by metagenomics and culture.</title>
        <authorList>
            <person name="Gilroy R."/>
            <person name="Ravi A."/>
            <person name="Getino M."/>
            <person name="Pursley I."/>
            <person name="Horton D.L."/>
            <person name="Alikhan N.F."/>
            <person name="Baker D."/>
            <person name="Gharbi K."/>
            <person name="Hall N."/>
            <person name="Watson M."/>
            <person name="Adriaenssens E.M."/>
            <person name="Foster-Nyarko E."/>
            <person name="Jarju S."/>
            <person name="Secka A."/>
            <person name="Antonio M."/>
            <person name="Oren A."/>
            <person name="Chaudhuri R.R."/>
            <person name="La Ragione R."/>
            <person name="Hildebrand F."/>
            <person name="Pallen M.J."/>
        </authorList>
    </citation>
    <scope>NUCLEOTIDE SEQUENCE</scope>
    <source>
        <strain evidence="2">CHK33-7979</strain>
    </source>
</reference>
<dbReference type="PANTHER" id="PTHR33434">
    <property type="entry name" value="DEGV DOMAIN-CONTAINING PROTEIN DR_1986-RELATED"/>
    <property type="match status" value="1"/>
</dbReference>
<dbReference type="InterPro" id="IPR048394">
    <property type="entry name" value="FakA-like_M"/>
</dbReference>
<dbReference type="EMBL" id="DXCX01000088">
    <property type="protein sequence ID" value="HIY74040.1"/>
    <property type="molecule type" value="Genomic_DNA"/>
</dbReference>
<protein>
    <submittedName>
        <fullName evidence="2">DAK2 domain-containing protein</fullName>
    </submittedName>
</protein>
<evidence type="ECO:0000259" key="1">
    <source>
        <dbReference type="PROSITE" id="PS51480"/>
    </source>
</evidence>